<dbReference type="InterPro" id="IPR050784">
    <property type="entry name" value="IAP"/>
</dbReference>
<protein>
    <submittedName>
        <fullName evidence="6">IAP-3-like protein</fullName>
    </submittedName>
</protein>
<dbReference type="AlphaFoldDB" id="A0A3S3NNQ0"/>
<dbReference type="STRING" id="1965070.A0A3S3NNQ0"/>
<keyword evidence="2 4" id="KW-0479">Metal-binding</keyword>
<dbReference type="InterPro" id="IPR001370">
    <property type="entry name" value="BIR_rpt"/>
</dbReference>
<dbReference type="GO" id="GO:0005737">
    <property type="term" value="C:cytoplasm"/>
    <property type="evidence" value="ECO:0007669"/>
    <property type="project" value="TreeGrafter"/>
</dbReference>
<dbReference type="Pfam" id="PF00653">
    <property type="entry name" value="BIR"/>
    <property type="match status" value="2"/>
</dbReference>
<reference evidence="6 7" key="1">
    <citation type="journal article" date="2018" name="Gigascience">
        <title>Genomes of trombidid mites reveal novel predicted allergens and laterally-transferred genes associated with secondary metabolism.</title>
        <authorList>
            <person name="Dong X."/>
            <person name="Chaisiri K."/>
            <person name="Xia D."/>
            <person name="Armstrong S.D."/>
            <person name="Fang Y."/>
            <person name="Donnelly M.J."/>
            <person name="Kadowaki T."/>
            <person name="McGarry J.W."/>
            <person name="Darby A.C."/>
            <person name="Makepeace B.L."/>
        </authorList>
    </citation>
    <scope>NUCLEOTIDE SEQUENCE [LARGE SCALE GENOMIC DNA]</scope>
    <source>
        <strain evidence="6">UoL-WK</strain>
    </source>
</reference>
<dbReference type="CDD" id="cd00022">
    <property type="entry name" value="BIR"/>
    <property type="match status" value="1"/>
</dbReference>
<dbReference type="EMBL" id="NCKU01019273">
    <property type="protein sequence ID" value="RWR98753.1"/>
    <property type="molecule type" value="Genomic_DNA"/>
</dbReference>
<dbReference type="Gene3D" id="1.10.1170.10">
    <property type="entry name" value="Inhibitor Of Apoptosis Protein (2mihbC-IAP-1), Chain A"/>
    <property type="match status" value="2"/>
</dbReference>
<keyword evidence="7" id="KW-1185">Reference proteome</keyword>
<name>A0A3S3NNQ0_9ACAR</name>
<keyword evidence="3" id="KW-0862">Zinc</keyword>
<comment type="similarity">
    <text evidence="1">Belongs to the IAP family.</text>
</comment>
<accession>A0A3S3NNQ0</accession>
<evidence type="ECO:0000259" key="5">
    <source>
        <dbReference type="PROSITE" id="PS50089"/>
    </source>
</evidence>
<dbReference type="GO" id="GO:0051726">
    <property type="term" value="P:regulation of cell cycle"/>
    <property type="evidence" value="ECO:0007669"/>
    <property type="project" value="TreeGrafter"/>
</dbReference>
<dbReference type="GO" id="GO:0008270">
    <property type="term" value="F:zinc ion binding"/>
    <property type="evidence" value="ECO:0007669"/>
    <property type="project" value="UniProtKB-KW"/>
</dbReference>
<dbReference type="Gene3D" id="3.30.40.10">
    <property type="entry name" value="Zinc/RING finger domain, C3HC4 (zinc finger)"/>
    <property type="match status" value="1"/>
</dbReference>
<dbReference type="PANTHER" id="PTHR10044">
    <property type="entry name" value="INHIBITOR OF APOPTOSIS"/>
    <property type="match status" value="1"/>
</dbReference>
<dbReference type="SMART" id="SM00238">
    <property type="entry name" value="BIR"/>
    <property type="match status" value="1"/>
</dbReference>
<feature type="domain" description="RING-type" evidence="5">
    <location>
        <begin position="247"/>
        <end position="282"/>
    </location>
</feature>
<dbReference type="PROSITE" id="PS50089">
    <property type="entry name" value="ZF_RING_2"/>
    <property type="match status" value="1"/>
</dbReference>
<dbReference type="PANTHER" id="PTHR10044:SF139">
    <property type="entry name" value="DEATH-ASSOCIATED INHIBITOR OF APOPTOSIS 2"/>
    <property type="match status" value="1"/>
</dbReference>
<evidence type="ECO:0000256" key="4">
    <source>
        <dbReference type="PROSITE-ProRule" id="PRU00175"/>
    </source>
</evidence>
<gene>
    <name evidence="6" type="ORF">B4U79_11908</name>
</gene>
<dbReference type="GO" id="GO:0005634">
    <property type="term" value="C:nucleus"/>
    <property type="evidence" value="ECO:0007669"/>
    <property type="project" value="TreeGrafter"/>
</dbReference>
<dbReference type="InterPro" id="IPR013083">
    <property type="entry name" value="Znf_RING/FYVE/PHD"/>
</dbReference>
<dbReference type="InterPro" id="IPR001841">
    <property type="entry name" value="Znf_RING"/>
</dbReference>
<sequence>MSEPSGSQMAEAGFYYDGYSNYAFCFSCGVKWSNSSRFIKKPMELHELLNTNCPFITGRDFSIPKTQNVTCIQNALPSAFRPTEEHEIDVSDASLVFPDDSIYSPPLIESNRGVIPHGGRNFLSVPVLTYITIPKVNSRSILDQRTFMVLMRDESQRLETFVCGGWQRTKPSKEELAKAGFFHMQFGDNVQCAFCYVVIFNWTENEVYEAHRKANPCCKFIGGEEVGNIPIQRNERNEETIVADINCVVCLSHVRSWLFHPCKHCVCCNSCHERLTRCPVCRTEIYNRERIFLS</sequence>
<comment type="caution">
    <text evidence="6">The sequence shown here is derived from an EMBL/GenBank/DDBJ whole genome shotgun (WGS) entry which is preliminary data.</text>
</comment>
<dbReference type="SUPFAM" id="SSF57924">
    <property type="entry name" value="Inhibitor of apoptosis (IAP) repeat"/>
    <property type="match status" value="2"/>
</dbReference>
<evidence type="ECO:0000313" key="6">
    <source>
        <dbReference type="EMBL" id="RWR98753.1"/>
    </source>
</evidence>
<keyword evidence="2 4" id="KW-0863">Zinc-finger</keyword>
<dbReference type="OrthoDB" id="7626991at2759"/>
<evidence type="ECO:0000256" key="1">
    <source>
        <dbReference type="ARBA" id="ARBA00006672"/>
    </source>
</evidence>
<proteinExistence type="inferred from homology"/>
<organism evidence="6 7">
    <name type="scientific">Dinothrombium tinctorium</name>
    <dbReference type="NCBI Taxonomy" id="1965070"/>
    <lineage>
        <taxon>Eukaryota</taxon>
        <taxon>Metazoa</taxon>
        <taxon>Ecdysozoa</taxon>
        <taxon>Arthropoda</taxon>
        <taxon>Chelicerata</taxon>
        <taxon>Arachnida</taxon>
        <taxon>Acari</taxon>
        <taxon>Acariformes</taxon>
        <taxon>Trombidiformes</taxon>
        <taxon>Prostigmata</taxon>
        <taxon>Anystina</taxon>
        <taxon>Parasitengona</taxon>
        <taxon>Trombidioidea</taxon>
        <taxon>Trombidiidae</taxon>
        <taxon>Dinothrombium</taxon>
    </lineage>
</organism>
<evidence type="ECO:0000313" key="7">
    <source>
        <dbReference type="Proteomes" id="UP000285301"/>
    </source>
</evidence>
<evidence type="ECO:0000256" key="2">
    <source>
        <dbReference type="ARBA" id="ARBA00022771"/>
    </source>
</evidence>
<dbReference type="Proteomes" id="UP000285301">
    <property type="component" value="Unassembled WGS sequence"/>
</dbReference>
<evidence type="ECO:0000256" key="3">
    <source>
        <dbReference type="ARBA" id="ARBA00022833"/>
    </source>
</evidence>
<dbReference type="PROSITE" id="PS50143">
    <property type="entry name" value="BIR_REPEAT_2"/>
    <property type="match status" value="2"/>
</dbReference>
<dbReference type="Pfam" id="PF13920">
    <property type="entry name" value="zf-C3HC4_3"/>
    <property type="match status" value="1"/>
</dbReference>